<evidence type="ECO:0000256" key="1">
    <source>
        <dbReference type="SAM" id="MobiDB-lite"/>
    </source>
</evidence>
<name>A0A2Z7B0M1_9LAMI</name>
<keyword evidence="3" id="KW-1185">Reference proteome</keyword>
<gene>
    <name evidence="2" type="ORF">F511_31085</name>
</gene>
<dbReference type="Proteomes" id="UP000250235">
    <property type="component" value="Unassembled WGS sequence"/>
</dbReference>
<organism evidence="2 3">
    <name type="scientific">Dorcoceras hygrometricum</name>
    <dbReference type="NCBI Taxonomy" id="472368"/>
    <lineage>
        <taxon>Eukaryota</taxon>
        <taxon>Viridiplantae</taxon>
        <taxon>Streptophyta</taxon>
        <taxon>Embryophyta</taxon>
        <taxon>Tracheophyta</taxon>
        <taxon>Spermatophyta</taxon>
        <taxon>Magnoliopsida</taxon>
        <taxon>eudicotyledons</taxon>
        <taxon>Gunneridae</taxon>
        <taxon>Pentapetalae</taxon>
        <taxon>asterids</taxon>
        <taxon>lamiids</taxon>
        <taxon>Lamiales</taxon>
        <taxon>Gesneriaceae</taxon>
        <taxon>Didymocarpoideae</taxon>
        <taxon>Trichosporeae</taxon>
        <taxon>Loxocarpinae</taxon>
        <taxon>Dorcoceras</taxon>
    </lineage>
</organism>
<feature type="compositionally biased region" description="Basic residues" evidence="1">
    <location>
        <begin position="1"/>
        <end position="17"/>
    </location>
</feature>
<evidence type="ECO:0000313" key="3">
    <source>
        <dbReference type="Proteomes" id="UP000250235"/>
    </source>
</evidence>
<evidence type="ECO:0000313" key="2">
    <source>
        <dbReference type="EMBL" id="KZV27128.1"/>
    </source>
</evidence>
<dbReference type="AlphaFoldDB" id="A0A2Z7B0M1"/>
<feature type="region of interest" description="Disordered" evidence="1">
    <location>
        <begin position="1"/>
        <end position="22"/>
    </location>
</feature>
<sequence length="86" mass="9508">MRNRGLNHRRGRKRRTLRAMEQRHESPFPASCALVRPWLVPWLVWLGPTGPGGGPAGGAPARVAEAGRKFKLGGGWSHAWWSACRA</sequence>
<reference evidence="2 3" key="1">
    <citation type="journal article" date="2015" name="Proc. Natl. Acad. Sci. U.S.A.">
        <title>The resurrection genome of Boea hygrometrica: A blueprint for survival of dehydration.</title>
        <authorList>
            <person name="Xiao L."/>
            <person name="Yang G."/>
            <person name="Zhang L."/>
            <person name="Yang X."/>
            <person name="Zhao S."/>
            <person name="Ji Z."/>
            <person name="Zhou Q."/>
            <person name="Hu M."/>
            <person name="Wang Y."/>
            <person name="Chen M."/>
            <person name="Xu Y."/>
            <person name="Jin H."/>
            <person name="Xiao X."/>
            <person name="Hu G."/>
            <person name="Bao F."/>
            <person name="Hu Y."/>
            <person name="Wan P."/>
            <person name="Li L."/>
            <person name="Deng X."/>
            <person name="Kuang T."/>
            <person name="Xiang C."/>
            <person name="Zhu J.K."/>
            <person name="Oliver M.J."/>
            <person name="He Y."/>
        </authorList>
    </citation>
    <scope>NUCLEOTIDE SEQUENCE [LARGE SCALE GENOMIC DNA]</scope>
    <source>
        <strain evidence="3">cv. XS01</strain>
    </source>
</reference>
<dbReference type="EMBL" id="KV010665">
    <property type="protein sequence ID" value="KZV27128.1"/>
    <property type="molecule type" value="Genomic_DNA"/>
</dbReference>
<proteinExistence type="predicted"/>
<protein>
    <submittedName>
        <fullName evidence="2">Uncharacterized protein</fullName>
    </submittedName>
</protein>
<accession>A0A2Z7B0M1</accession>